<dbReference type="PANTHER" id="PTHR43244">
    <property type="match status" value="1"/>
</dbReference>
<keyword evidence="1" id="KW-0560">Oxidoreductase</keyword>
<dbReference type="Gene3D" id="3.20.20.30">
    <property type="entry name" value="Luciferase-like domain"/>
    <property type="match status" value="1"/>
</dbReference>
<dbReference type="Pfam" id="PF01814">
    <property type="entry name" value="Hemerythrin"/>
    <property type="match status" value="1"/>
</dbReference>
<keyword evidence="6" id="KW-1185">Reference proteome</keyword>
<evidence type="ECO:0000313" key="6">
    <source>
        <dbReference type="Proteomes" id="UP000184440"/>
    </source>
</evidence>
<evidence type="ECO:0000259" key="4">
    <source>
        <dbReference type="Pfam" id="PF01814"/>
    </source>
</evidence>
<feature type="region of interest" description="Disordered" evidence="2">
    <location>
        <begin position="292"/>
        <end position="344"/>
    </location>
</feature>
<dbReference type="Proteomes" id="UP000184440">
    <property type="component" value="Unassembled WGS sequence"/>
</dbReference>
<dbReference type="Pfam" id="PF00296">
    <property type="entry name" value="Bac_luciferase"/>
    <property type="match status" value="1"/>
</dbReference>
<organism evidence="5 6">
    <name type="scientific">Cryptosporangium aurantiacum</name>
    <dbReference type="NCBI Taxonomy" id="134849"/>
    <lineage>
        <taxon>Bacteria</taxon>
        <taxon>Bacillati</taxon>
        <taxon>Actinomycetota</taxon>
        <taxon>Actinomycetes</taxon>
        <taxon>Cryptosporangiales</taxon>
        <taxon>Cryptosporangiaceae</taxon>
        <taxon>Cryptosporangium</taxon>
    </lineage>
</organism>
<dbReference type="CDD" id="cd12108">
    <property type="entry name" value="Hr-like"/>
    <property type="match status" value="1"/>
</dbReference>
<gene>
    <name evidence="5" type="ORF">SAMN05443668_111114</name>
</gene>
<feature type="domain" description="Hemerythrin-like" evidence="4">
    <location>
        <begin position="440"/>
        <end position="581"/>
    </location>
</feature>
<name>A0A1M7RGB3_9ACTN</name>
<feature type="domain" description="Luciferase-like" evidence="3">
    <location>
        <begin position="16"/>
        <end position="227"/>
    </location>
</feature>
<proteinExistence type="predicted"/>
<dbReference type="InterPro" id="IPR011251">
    <property type="entry name" value="Luciferase-like_dom"/>
</dbReference>
<protein>
    <submittedName>
        <fullName evidence="5">Hemerythrin HHE cation binding domain-containing protein</fullName>
    </submittedName>
</protein>
<dbReference type="InterPro" id="IPR012312">
    <property type="entry name" value="Hemerythrin-like"/>
</dbReference>
<dbReference type="EMBL" id="FRCS01000011">
    <property type="protein sequence ID" value="SHN45078.1"/>
    <property type="molecule type" value="Genomic_DNA"/>
</dbReference>
<dbReference type="InterPro" id="IPR036661">
    <property type="entry name" value="Luciferase-like_sf"/>
</dbReference>
<evidence type="ECO:0000256" key="1">
    <source>
        <dbReference type="ARBA" id="ARBA00023002"/>
    </source>
</evidence>
<dbReference type="PANTHER" id="PTHR43244:SF1">
    <property type="entry name" value="5,10-METHYLENETETRAHYDROMETHANOPTERIN REDUCTASE"/>
    <property type="match status" value="1"/>
</dbReference>
<dbReference type="Gene3D" id="1.20.120.520">
    <property type="entry name" value="nmb1532 protein domain like"/>
    <property type="match status" value="1"/>
</dbReference>
<dbReference type="InterPro" id="IPR050564">
    <property type="entry name" value="F420-G6PD/mer"/>
</dbReference>
<dbReference type="AlphaFoldDB" id="A0A1M7RGB3"/>
<evidence type="ECO:0000256" key="2">
    <source>
        <dbReference type="SAM" id="MobiDB-lite"/>
    </source>
</evidence>
<feature type="compositionally biased region" description="Low complexity" evidence="2">
    <location>
        <begin position="333"/>
        <end position="344"/>
    </location>
</feature>
<evidence type="ECO:0000313" key="5">
    <source>
        <dbReference type="EMBL" id="SHN45078.1"/>
    </source>
</evidence>
<dbReference type="GO" id="GO:0016705">
    <property type="term" value="F:oxidoreductase activity, acting on paired donors, with incorporation or reduction of molecular oxygen"/>
    <property type="evidence" value="ECO:0007669"/>
    <property type="project" value="InterPro"/>
</dbReference>
<dbReference type="SUPFAM" id="SSF51679">
    <property type="entry name" value="Bacterial luciferase-like"/>
    <property type="match status" value="1"/>
</dbReference>
<dbReference type="CDD" id="cd01097">
    <property type="entry name" value="Tetrahydromethanopterin_reductase"/>
    <property type="match status" value="1"/>
</dbReference>
<accession>A0A1M7RGB3</accession>
<reference evidence="5 6" key="1">
    <citation type="submission" date="2016-11" db="EMBL/GenBank/DDBJ databases">
        <authorList>
            <person name="Jaros S."/>
            <person name="Januszkiewicz K."/>
            <person name="Wedrychowicz H."/>
        </authorList>
    </citation>
    <scope>NUCLEOTIDE SEQUENCE [LARGE SCALE GENOMIC DNA]</scope>
    <source>
        <strain evidence="5 6">DSM 46144</strain>
    </source>
</reference>
<sequence length="590" mass="61438">MADYGHDLVFGTFLTPTADAPDRVVALAQLTEQVGLDLATVQDHPYQARFLDTWTLLSVIAARTTTLRVTPNVVNLPLRPPAVLAKSVASLDLLTGGRVELGLGSGAFWDGIAALGGRRLTPAQGVDALAEAIRVIRALWAPGGSVRLDGEYYRVAGAHAGPAPAHDVGIWLGAYKKRMLTLTGRAADGWLPSSPYAGPDQLPAMNATIDAAAEEAGRDPREIRRLYNISGRFAPRGTGFLTGPPAMWAEQLAELALGSGISGFITMGDDPDEVRRFAAEVVPAVNDLVDAERGRRAGAPPSPDRTTATGSSVDAGRVDAGWAPTGSDTTGRAAGTAAPAAGGTAAPAAAGSAAASAAGSTAAPAAGSAAAAAGSAAASAAGSTAAAGRLPVGLGITPTPDDGVRLSDVRLWDETTRPTGPAPDADRAYTPAERASGQHLIDVHDHLRSELTTVRDLVEQVADGLTDPGAARSAINAMTMRQNNWTLGTYCESYCRVVTTHHTLEDQALFPRLRRADAGLVPVVNRLVEEHLVIHEVLERVDRALVALVTDEKAIDDVRAAVDLLSDTLLSHLSYEERELVEPLARFGIL</sequence>
<dbReference type="RefSeq" id="WP_218617859.1">
    <property type="nucleotide sequence ID" value="NZ_FRCS01000011.1"/>
</dbReference>
<evidence type="ECO:0000259" key="3">
    <source>
        <dbReference type="Pfam" id="PF00296"/>
    </source>
</evidence>
<dbReference type="STRING" id="134849.SAMN05443668_111114"/>